<evidence type="ECO:0000256" key="4">
    <source>
        <dbReference type="ARBA" id="ARBA00023015"/>
    </source>
</evidence>
<dbReference type="Pfam" id="PF04082">
    <property type="entry name" value="Fungal_trans"/>
    <property type="match status" value="1"/>
</dbReference>
<dbReference type="GO" id="GO:0008270">
    <property type="term" value="F:zinc ion binding"/>
    <property type="evidence" value="ECO:0007669"/>
    <property type="project" value="InterPro"/>
</dbReference>
<comment type="subcellular location">
    <subcellularLocation>
        <location evidence="1">Nucleus</location>
    </subcellularLocation>
</comment>
<dbReference type="GO" id="GO:0005634">
    <property type="term" value="C:nucleus"/>
    <property type="evidence" value="ECO:0007669"/>
    <property type="project" value="UniProtKB-SubCell"/>
</dbReference>
<dbReference type="KEGG" id="ache:ACHE_70896S"/>
<dbReference type="RefSeq" id="XP_043140575.1">
    <property type="nucleotide sequence ID" value="XM_043283279.1"/>
</dbReference>
<keyword evidence="7" id="KW-0539">Nucleus</keyword>
<evidence type="ECO:0000259" key="9">
    <source>
        <dbReference type="PROSITE" id="PS50048"/>
    </source>
</evidence>
<dbReference type="AlphaFoldDB" id="A0A7R7VWF9"/>
<evidence type="ECO:0000313" key="10">
    <source>
        <dbReference type="EMBL" id="BCR92053.1"/>
    </source>
</evidence>
<protein>
    <recommendedName>
        <fullName evidence="9">Zn(2)-C6 fungal-type domain-containing protein</fullName>
    </recommendedName>
</protein>
<feature type="region of interest" description="Disordered" evidence="8">
    <location>
        <begin position="119"/>
        <end position="138"/>
    </location>
</feature>
<dbReference type="EMBL" id="AP024422">
    <property type="protein sequence ID" value="BCR92053.1"/>
    <property type="molecule type" value="Genomic_DNA"/>
</dbReference>
<dbReference type="GO" id="GO:0000981">
    <property type="term" value="F:DNA-binding transcription factor activity, RNA polymerase II-specific"/>
    <property type="evidence" value="ECO:0007669"/>
    <property type="project" value="InterPro"/>
</dbReference>
<reference evidence="10" key="1">
    <citation type="submission" date="2021-01" db="EMBL/GenBank/DDBJ databases">
        <authorList>
            <consortium name="Aspergillus chevalieri M1 genome sequencing consortium"/>
            <person name="Kazuki M."/>
            <person name="Futagami T."/>
        </authorList>
    </citation>
    <scope>NUCLEOTIDE SEQUENCE</scope>
    <source>
        <strain evidence="10">M1</strain>
    </source>
</reference>
<dbReference type="InterPro" id="IPR036864">
    <property type="entry name" value="Zn2-C6_fun-type_DNA-bd_sf"/>
</dbReference>
<gene>
    <name evidence="10" type="ORF">ACHE_70896S</name>
</gene>
<evidence type="ECO:0000256" key="6">
    <source>
        <dbReference type="ARBA" id="ARBA00023163"/>
    </source>
</evidence>
<evidence type="ECO:0000256" key="3">
    <source>
        <dbReference type="ARBA" id="ARBA00022833"/>
    </source>
</evidence>
<dbReference type="SUPFAM" id="SSF57701">
    <property type="entry name" value="Zn2/Cys6 DNA-binding domain"/>
    <property type="match status" value="1"/>
</dbReference>
<dbReference type="SMART" id="SM00066">
    <property type="entry name" value="GAL4"/>
    <property type="match status" value="1"/>
</dbReference>
<keyword evidence="3" id="KW-0862">Zinc</keyword>
<dbReference type="GeneID" id="66986411"/>
<name>A0A7R7VWF9_ASPCH</name>
<keyword evidence="2" id="KW-0479">Metal-binding</keyword>
<organism evidence="10 11">
    <name type="scientific">Aspergillus chevalieri</name>
    <name type="common">Eurotium chevalieri</name>
    <dbReference type="NCBI Taxonomy" id="182096"/>
    <lineage>
        <taxon>Eukaryota</taxon>
        <taxon>Fungi</taxon>
        <taxon>Dikarya</taxon>
        <taxon>Ascomycota</taxon>
        <taxon>Pezizomycotina</taxon>
        <taxon>Eurotiomycetes</taxon>
        <taxon>Eurotiomycetidae</taxon>
        <taxon>Eurotiales</taxon>
        <taxon>Aspergillaceae</taxon>
        <taxon>Aspergillus</taxon>
        <taxon>Aspergillus subgen. Aspergillus</taxon>
    </lineage>
</organism>
<dbReference type="PANTHER" id="PTHR31845">
    <property type="entry name" value="FINGER DOMAIN PROTEIN, PUTATIVE-RELATED"/>
    <property type="match status" value="1"/>
</dbReference>
<dbReference type="GO" id="GO:0000976">
    <property type="term" value="F:transcription cis-regulatory region binding"/>
    <property type="evidence" value="ECO:0007669"/>
    <property type="project" value="TreeGrafter"/>
</dbReference>
<keyword evidence="6" id="KW-0804">Transcription</keyword>
<dbReference type="InterPro" id="IPR001138">
    <property type="entry name" value="Zn2Cys6_DnaBD"/>
</dbReference>
<accession>A0A7R7VWF9</accession>
<dbReference type="GO" id="GO:0006351">
    <property type="term" value="P:DNA-templated transcription"/>
    <property type="evidence" value="ECO:0007669"/>
    <property type="project" value="InterPro"/>
</dbReference>
<dbReference type="Pfam" id="PF00172">
    <property type="entry name" value="Zn_clus"/>
    <property type="match status" value="1"/>
</dbReference>
<dbReference type="PROSITE" id="PS00463">
    <property type="entry name" value="ZN2_CY6_FUNGAL_1"/>
    <property type="match status" value="1"/>
</dbReference>
<dbReference type="SMART" id="SM00906">
    <property type="entry name" value="Fungal_trans"/>
    <property type="match status" value="1"/>
</dbReference>
<dbReference type="Gene3D" id="4.10.240.10">
    <property type="entry name" value="Zn(2)-C6 fungal-type DNA-binding domain"/>
    <property type="match status" value="1"/>
</dbReference>
<dbReference type="InterPro" id="IPR051089">
    <property type="entry name" value="prtT"/>
</dbReference>
<evidence type="ECO:0000256" key="2">
    <source>
        <dbReference type="ARBA" id="ARBA00022723"/>
    </source>
</evidence>
<keyword evidence="4" id="KW-0805">Transcription regulation</keyword>
<evidence type="ECO:0000256" key="1">
    <source>
        <dbReference type="ARBA" id="ARBA00004123"/>
    </source>
</evidence>
<dbReference type="PROSITE" id="PS50048">
    <property type="entry name" value="ZN2_CY6_FUNGAL_2"/>
    <property type="match status" value="1"/>
</dbReference>
<evidence type="ECO:0000256" key="8">
    <source>
        <dbReference type="SAM" id="MobiDB-lite"/>
    </source>
</evidence>
<evidence type="ECO:0000256" key="7">
    <source>
        <dbReference type="ARBA" id="ARBA00023242"/>
    </source>
</evidence>
<dbReference type="Proteomes" id="UP000637239">
    <property type="component" value="Chromosome 7"/>
</dbReference>
<feature type="domain" description="Zn(2)-C6 fungal-type" evidence="9">
    <location>
        <begin position="39"/>
        <end position="71"/>
    </location>
</feature>
<keyword evidence="11" id="KW-1185">Reference proteome</keyword>
<reference evidence="10" key="2">
    <citation type="submission" date="2021-02" db="EMBL/GenBank/DDBJ databases">
        <title>Aspergillus chevalieri M1 genome sequence.</title>
        <authorList>
            <person name="Kadooka C."/>
            <person name="Mori K."/>
            <person name="Futagami T."/>
        </authorList>
    </citation>
    <scope>NUCLEOTIDE SEQUENCE</scope>
    <source>
        <strain evidence="10">M1</strain>
    </source>
</reference>
<dbReference type="CDD" id="cd12148">
    <property type="entry name" value="fungal_TF_MHR"/>
    <property type="match status" value="1"/>
</dbReference>
<keyword evidence="5" id="KW-0238">DNA-binding</keyword>
<dbReference type="PANTHER" id="PTHR31845:SF17">
    <property type="entry name" value="ZN(II)2CYS6 TRANSCRIPTION FACTOR (EUROFUNG)"/>
    <property type="match status" value="1"/>
</dbReference>
<evidence type="ECO:0000313" key="11">
    <source>
        <dbReference type="Proteomes" id="UP000637239"/>
    </source>
</evidence>
<dbReference type="InterPro" id="IPR007219">
    <property type="entry name" value="XnlR_reg_dom"/>
</dbReference>
<evidence type="ECO:0000256" key="5">
    <source>
        <dbReference type="ARBA" id="ARBA00023125"/>
    </source>
</evidence>
<sequence>MSSADLRDHALGTLPAGNDVAREVSRGAKPPDVSRKITACVACRKQKIKCHMPQGQAPCIRCRKRGLSCTVNRSLQMLIEDHTTWKSAMMKKMQNFETALAKIGERLSMPELQCFSEPPDAVQLSPGSSNHDFEQPPPHCDPQQAWEVVMDPNCGPASIPASCVSEVHKQASPGGSRSTSPSDLISCGVISIQQAELLFMTYHQRLDHFLYRVLGHHESLASVRQSSPLLTAAVCSVAALHSDEAGHLFGPCYTEFKNTVSAQMFSRENGLDDVRGLCIGAFWLSKLSWILVGTAVRIASEIQLHRGIYQALQGDKEGYYQTRVYYLVYVCDHHFSVTYGRPPMTRECDSITAASRFLETRNATEDDARLVSQTLIWTVSTHVFDSLGVDVDTPLAASRLSQLRRHAISLDIWYADWSERFRPNEKVGNYPRKGVGLHFNFAKLYLCSHAFRGAPSNGSVQSDMPQELEDIANTAVLSATSILRVIVSDGELQAYLNGLPLYFDTMIAFAVIFLLKVATKYSEIVRIDAAKILDLVRQTVTVLRRITAPMHKQHLLVCIADGIEKLLRKSQELTQMSFDPSTSLENAQQTDPFANGFQWINNMGDFDILSSQTNMSGLGPWSFAFDLEGPSSL</sequence>
<dbReference type="CDD" id="cd00067">
    <property type="entry name" value="GAL4"/>
    <property type="match status" value="1"/>
</dbReference>
<proteinExistence type="predicted"/>